<evidence type="ECO:0000313" key="2">
    <source>
        <dbReference type="EMBL" id="CPR15717.1"/>
    </source>
</evidence>
<dbReference type="STRING" id="1109412.BN1221_01676"/>
<accession>A0A0G4JTL6</accession>
<name>A0A0G4JTL6_9GAMM</name>
<protein>
    <submittedName>
        <fullName evidence="2">Uncharacterized protein</fullName>
    </submittedName>
</protein>
<feature type="region of interest" description="Disordered" evidence="1">
    <location>
        <begin position="1"/>
        <end position="38"/>
    </location>
</feature>
<dbReference type="EMBL" id="CGIG01000001">
    <property type="protein sequence ID" value="CPR15717.1"/>
    <property type="molecule type" value="Genomic_DNA"/>
</dbReference>
<reference evidence="3" key="1">
    <citation type="submission" date="2015-01" db="EMBL/GenBank/DDBJ databases">
        <authorList>
            <person name="Paterson Steve"/>
        </authorList>
    </citation>
    <scope>NUCLEOTIDE SEQUENCE [LARGE SCALE GENOMIC DNA]</scope>
    <source>
        <strain evidence="3">OBR1</strain>
    </source>
</reference>
<sequence>MAVHDGAASLRGYRIRRRSPRLPAGAGANAMPAVLQAR</sequence>
<keyword evidence="3" id="KW-1185">Reference proteome</keyword>
<proteinExistence type="predicted"/>
<evidence type="ECO:0000313" key="3">
    <source>
        <dbReference type="Proteomes" id="UP000044377"/>
    </source>
</evidence>
<dbReference type="AlphaFoldDB" id="A0A0G4JTL6"/>
<organism evidence="2 3">
    <name type="scientific">Brenneria goodwinii</name>
    <dbReference type="NCBI Taxonomy" id="1109412"/>
    <lineage>
        <taxon>Bacteria</taxon>
        <taxon>Pseudomonadati</taxon>
        <taxon>Pseudomonadota</taxon>
        <taxon>Gammaproteobacteria</taxon>
        <taxon>Enterobacterales</taxon>
        <taxon>Pectobacteriaceae</taxon>
        <taxon>Brenneria</taxon>
    </lineage>
</organism>
<gene>
    <name evidence="2" type="ORF">BN1221_01676</name>
</gene>
<dbReference type="Proteomes" id="UP000044377">
    <property type="component" value="Unassembled WGS sequence"/>
</dbReference>
<evidence type="ECO:0000256" key="1">
    <source>
        <dbReference type="SAM" id="MobiDB-lite"/>
    </source>
</evidence>